<evidence type="ECO:0000256" key="2">
    <source>
        <dbReference type="ARBA" id="ARBA00004673"/>
    </source>
</evidence>
<evidence type="ECO:0000256" key="8">
    <source>
        <dbReference type="ARBA" id="ARBA00022990"/>
    </source>
</evidence>
<comment type="similarity">
    <text evidence="3">Belongs to the cytochrome c oxidase VIIa family.</text>
</comment>
<evidence type="ECO:0000256" key="4">
    <source>
        <dbReference type="ARBA" id="ARBA00022692"/>
    </source>
</evidence>
<name>A0A8C5WLT7_9ANUR</name>
<reference evidence="14" key="2">
    <citation type="submission" date="2025-09" db="UniProtKB">
        <authorList>
            <consortium name="Ensembl"/>
        </authorList>
    </citation>
    <scope>IDENTIFICATION</scope>
</reference>
<evidence type="ECO:0000256" key="7">
    <source>
        <dbReference type="ARBA" id="ARBA00022989"/>
    </source>
</evidence>
<keyword evidence="6" id="KW-0809">Transit peptide</keyword>
<protein>
    <recommendedName>
        <fullName evidence="12">Cytochrome c oxidase subunit 7A2, mitochondrial</fullName>
    </recommendedName>
    <alternativeName>
        <fullName evidence="13">Cytochrome c oxidase subunit VIIa-liver/heart</fullName>
    </alternativeName>
</protein>
<accession>A0A8C5WLT7</accession>
<evidence type="ECO:0000256" key="3">
    <source>
        <dbReference type="ARBA" id="ARBA00009331"/>
    </source>
</evidence>
<dbReference type="InterPro" id="IPR039297">
    <property type="entry name" value="COX7a"/>
</dbReference>
<dbReference type="AlphaFoldDB" id="A0A8C5WLT7"/>
<keyword evidence="7" id="KW-1133">Transmembrane helix</keyword>
<keyword evidence="10" id="KW-0496">Mitochondrion</keyword>
<dbReference type="GO" id="GO:0016491">
    <property type="term" value="F:oxidoreductase activity"/>
    <property type="evidence" value="ECO:0007669"/>
    <property type="project" value="UniProtKB-KW"/>
</dbReference>
<dbReference type="InterPro" id="IPR036539">
    <property type="entry name" value="Cyt_c_oxidase_su7a_sf"/>
</dbReference>
<dbReference type="GeneTree" id="ENSGT00940000154550"/>
<dbReference type="PANTHER" id="PTHR10510:SF15">
    <property type="entry name" value="CYTOCHROME C OXIDASE SUBUNIT 7A2, MITOCHONDRIAL"/>
    <property type="match status" value="1"/>
</dbReference>
<dbReference type="OrthoDB" id="5966508at2759"/>
<dbReference type="FunFam" id="4.10.91.10:FF:000001">
    <property type="entry name" value="Cytochrome c oxidase subunit 7A1, mitochondrial"/>
    <property type="match status" value="1"/>
</dbReference>
<evidence type="ECO:0000313" key="14">
    <source>
        <dbReference type="Ensembl" id="ENSLLEP00000047892.1"/>
    </source>
</evidence>
<evidence type="ECO:0000313" key="15">
    <source>
        <dbReference type="Proteomes" id="UP000694569"/>
    </source>
</evidence>
<sequence length="110" mass="12522">MSVVSDLVTGSWEIQNPGCWCCCYMQFFLRIFQTLRQVSQRAISSSSRQSVNNKILEKQKFFQEDNGIPLYLKGGISDNLFFRVTMLLSLFALWAEGSLQVASKWAVSTP</sequence>
<dbReference type="PANTHER" id="PTHR10510">
    <property type="entry name" value="CYTOCHROME C OXIDASE POLYPEPTIDE 7A"/>
    <property type="match status" value="1"/>
</dbReference>
<keyword evidence="15" id="KW-1185">Reference proteome</keyword>
<evidence type="ECO:0000256" key="10">
    <source>
        <dbReference type="ARBA" id="ARBA00023128"/>
    </source>
</evidence>
<comment type="subcellular location">
    <subcellularLocation>
        <location evidence="1">Mitochondrion inner membrane</location>
        <topology evidence="1">Single-pass membrane protein</topology>
    </subcellularLocation>
</comment>
<dbReference type="Gene3D" id="4.10.91.10">
    <property type="entry name" value="Cytochrome c oxidase, subunit VIIa"/>
    <property type="match status" value="1"/>
</dbReference>
<gene>
    <name evidence="14" type="primary">COX7A2</name>
</gene>
<evidence type="ECO:0000256" key="5">
    <source>
        <dbReference type="ARBA" id="ARBA00022792"/>
    </source>
</evidence>
<evidence type="ECO:0000256" key="11">
    <source>
        <dbReference type="ARBA" id="ARBA00023136"/>
    </source>
</evidence>
<dbReference type="GO" id="GO:0006123">
    <property type="term" value="P:mitochondrial electron transport, cytochrome c to oxygen"/>
    <property type="evidence" value="ECO:0007669"/>
    <property type="project" value="InterPro"/>
</dbReference>
<dbReference type="GO" id="GO:0005743">
    <property type="term" value="C:mitochondrial inner membrane"/>
    <property type="evidence" value="ECO:0007669"/>
    <property type="project" value="UniProtKB-SubCell"/>
</dbReference>
<reference evidence="14" key="1">
    <citation type="submission" date="2025-08" db="UniProtKB">
        <authorList>
            <consortium name="Ensembl"/>
        </authorList>
    </citation>
    <scope>IDENTIFICATION</scope>
</reference>
<evidence type="ECO:0000256" key="6">
    <source>
        <dbReference type="ARBA" id="ARBA00022946"/>
    </source>
</evidence>
<dbReference type="GO" id="GO:0002082">
    <property type="term" value="P:regulation of oxidative phosphorylation"/>
    <property type="evidence" value="ECO:0007669"/>
    <property type="project" value="TreeGrafter"/>
</dbReference>
<keyword evidence="5" id="KW-0999">Mitochondrion inner membrane</keyword>
<evidence type="ECO:0000256" key="13">
    <source>
        <dbReference type="ARBA" id="ARBA00042325"/>
    </source>
</evidence>
<dbReference type="SUPFAM" id="SSF81419">
    <property type="entry name" value="Mitochondrial cytochrome c oxidase subunit VIIa"/>
    <property type="match status" value="1"/>
</dbReference>
<dbReference type="GO" id="GO:0045277">
    <property type="term" value="C:respiratory chain complex IV"/>
    <property type="evidence" value="ECO:0007669"/>
    <property type="project" value="InterPro"/>
</dbReference>
<dbReference type="GO" id="GO:0097250">
    <property type="term" value="P:mitochondrial respirasome assembly"/>
    <property type="evidence" value="ECO:0007669"/>
    <property type="project" value="TreeGrafter"/>
</dbReference>
<comment type="pathway">
    <text evidence="2">Energy metabolism; oxidative phosphorylation.</text>
</comment>
<evidence type="ECO:0000256" key="1">
    <source>
        <dbReference type="ARBA" id="ARBA00004434"/>
    </source>
</evidence>
<keyword evidence="9" id="KW-0560">Oxidoreductase</keyword>
<dbReference type="InterPro" id="IPR003177">
    <property type="entry name" value="Cytc_oxidase_su7a_met"/>
</dbReference>
<dbReference type="Ensembl" id="ENSLLET00000049772.1">
    <property type="protein sequence ID" value="ENSLLEP00000047892.1"/>
    <property type="gene ID" value="ENSLLEG00000030235.1"/>
</dbReference>
<organism evidence="14 15">
    <name type="scientific">Leptobrachium leishanense</name>
    <name type="common">Leishan spiny toad</name>
    <dbReference type="NCBI Taxonomy" id="445787"/>
    <lineage>
        <taxon>Eukaryota</taxon>
        <taxon>Metazoa</taxon>
        <taxon>Chordata</taxon>
        <taxon>Craniata</taxon>
        <taxon>Vertebrata</taxon>
        <taxon>Euteleostomi</taxon>
        <taxon>Amphibia</taxon>
        <taxon>Batrachia</taxon>
        <taxon>Anura</taxon>
        <taxon>Pelobatoidea</taxon>
        <taxon>Megophryidae</taxon>
        <taxon>Leptobrachium</taxon>
    </lineage>
</organism>
<keyword evidence="11" id="KW-0472">Membrane</keyword>
<proteinExistence type="inferred from homology"/>
<keyword evidence="8" id="KW-0007">Acetylation</keyword>
<evidence type="ECO:0000256" key="12">
    <source>
        <dbReference type="ARBA" id="ARBA00040282"/>
    </source>
</evidence>
<dbReference type="Pfam" id="PF02238">
    <property type="entry name" value="COX7a"/>
    <property type="match status" value="1"/>
</dbReference>
<dbReference type="Proteomes" id="UP000694569">
    <property type="component" value="Unplaced"/>
</dbReference>
<evidence type="ECO:0000256" key="9">
    <source>
        <dbReference type="ARBA" id="ARBA00023002"/>
    </source>
</evidence>
<keyword evidence="4" id="KW-0812">Transmembrane</keyword>